<dbReference type="AlphaFoldDB" id="A0A9D7E6B3"/>
<organism evidence="2 3">
    <name type="scientific">Candidatus Methylophosphatis roskildensis</name>
    <dbReference type="NCBI Taxonomy" id="2899263"/>
    <lineage>
        <taxon>Bacteria</taxon>
        <taxon>Pseudomonadati</taxon>
        <taxon>Pseudomonadota</taxon>
        <taxon>Betaproteobacteria</taxon>
        <taxon>Nitrosomonadales</taxon>
        <taxon>Sterolibacteriaceae</taxon>
        <taxon>Candidatus Methylophosphatis</taxon>
    </lineage>
</organism>
<feature type="signal peptide" evidence="1">
    <location>
        <begin position="1"/>
        <end position="23"/>
    </location>
</feature>
<dbReference type="EMBL" id="JADJEV010000004">
    <property type="protein sequence ID" value="MBK6974809.1"/>
    <property type="molecule type" value="Genomic_DNA"/>
</dbReference>
<gene>
    <name evidence="2" type="ORF">IPH26_18370</name>
</gene>
<dbReference type="Proteomes" id="UP000807785">
    <property type="component" value="Unassembled WGS sequence"/>
</dbReference>
<proteinExistence type="predicted"/>
<comment type="caution">
    <text evidence="2">The sequence shown here is derived from an EMBL/GenBank/DDBJ whole genome shotgun (WGS) entry which is preliminary data.</text>
</comment>
<accession>A0A9D7E6B3</accession>
<protein>
    <submittedName>
        <fullName evidence="2">Uncharacterized protein</fullName>
    </submittedName>
</protein>
<dbReference type="PROSITE" id="PS51257">
    <property type="entry name" value="PROKAR_LIPOPROTEIN"/>
    <property type="match status" value="1"/>
</dbReference>
<evidence type="ECO:0000313" key="3">
    <source>
        <dbReference type="Proteomes" id="UP000807785"/>
    </source>
</evidence>
<keyword evidence="1" id="KW-0732">Signal</keyword>
<evidence type="ECO:0000313" key="2">
    <source>
        <dbReference type="EMBL" id="MBK6974809.1"/>
    </source>
</evidence>
<name>A0A9D7E6B3_9PROT</name>
<reference evidence="2" key="1">
    <citation type="submission" date="2020-10" db="EMBL/GenBank/DDBJ databases">
        <title>Connecting structure to function with the recovery of over 1000 high-quality activated sludge metagenome-assembled genomes encoding full-length rRNA genes using long-read sequencing.</title>
        <authorList>
            <person name="Singleton C.M."/>
            <person name="Petriglieri F."/>
            <person name="Kristensen J.M."/>
            <person name="Kirkegaard R.H."/>
            <person name="Michaelsen T.Y."/>
            <person name="Andersen M.H."/>
            <person name="Karst S.M."/>
            <person name="Dueholm M.S."/>
            <person name="Nielsen P.H."/>
            <person name="Albertsen M."/>
        </authorList>
    </citation>
    <scope>NUCLEOTIDE SEQUENCE</scope>
    <source>
        <strain evidence="2">Bjer_18-Q3-R1-45_BAT3C.347</strain>
    </source>
</reference>
<evidence type="ECO:0000256" key="1">
    <source>
        <dbReference type="SAM" id="SignalP"/>
    </source>
</evidence>
<feature type="chain" id="PRO_5039446730" evidence="1">
    <location>
        <begin position="24"/>
        <end position="48"/>
    </location>
</feature>
<sequence>MKTRRVGKLITGLIVAVALAACAGTRQKRAPASIDDTTLTTKVKAVST</sequence>